<keyword evidence="2" id="KW-0812">Transmembrane</keyword>
<dbReference type="RefSeq" id="XP_006819581.1">
    <property type="nucleotide sequence ID" value="XM_006819518.1"/>
</dbReference>
<protein>
    <submittedName>
        <fullName evidence="4">Cell wall protein IFF6-like</fullName>
    </submittedName>
</protein>
<keyword evidence="2" id="KW-1133">Transmembrane helix</keyword>
<reference evidence="4" key="1">
    <citation type="submission" date="2025-08" db="UniProtKB">
        <authorList>
            <consortium name="RefSeq"/>
        </authorList>
    </citation>
    <scope>IDENTIFICATION</scope>
    <source>
        <tissue evidence="4">Testes</tissue>
    </source>
</reference>
<evidence type="ECO:0000256" key="2">
    <source>
        <dbReference type="SAM" id="Phobius"/>
    </source>
</evidence>
<evidence type="ECO:0000256" key="1">
    <source>
        <dbReference type="SAM" id="MobiDB-lite"/>
    </source>
</evidence>
<accession>A0ABM0MHU0</accession>
<dbReference type="Proteomes" id="UP000694865">
    <property type="component" value="Unplaced"/>
</dbReference>
<evidence type="ECO:0000313" key="4">
    <source>
        <dbReference type="RefSeq" id="XP_006819581.1"/>
    </source>
</evidence>
<keyword evidence="3" id="KW-1185">Reference proteome</keyword>
<sequence length="168" mass="17685">MCNSEQTVEYTLDFTEVGGAGGTVTEIQFSYTNHAEFEDAAEKTDTPNVDDIEDIPIAAYDSDSTGLRTVTVAQEDLADCSSYTHLCAVIVAEDSSTLAEASTDNNDACLPLDSSNTITSTTTTTNTDTPDNSTTTDTPDDATAGSVTSTVSIFLAWSLVTLAVIVKQ</sequence>
<dbReference type="GeneID" id="102802749"/>
<proteinExistence type="predicted"/>
<gene>
    <name evidence="4" type="primary">LOC102802749</name>
</gene>
<name>A0ABM0MHU0_SACKO</name>
<feature type="region of interest" description="Disordered" evidence="1">
    <location>
        <begin position="112"/>
        <end position="143"/>
    </location>
</feature>
<feature type="compositionally biased region" description="Low complexity" evidence="1">
    <location>
        <begin position="113"/>
        <end position="143"/>
    </location>
</feature>
<organism evidence="3 4">
    <name type="scientific">Saccoglossus kowalevskii</name>
    <name type="common">Acorn worm</name>
    <dbReference type="NCBI Taxonomy" id="10224"/>
    <lineage>
        <taxon>Eukaryota</taxon>
        <taxon>Metazoa</taxon>
        <taxon>Hemichordata</taxon>
        <taxon>Enteropneusta</taxon>
        <taxon>Harrimaniidae</taxon>
        <taxon>Saccoglossus</taxon>
    </lineage>
</organism>
<keyword evidence="2" id="KW-0472">Membrane</keyword>
<feature type="transmembrane region" description="Helical" evidence="2">
    <location>
        <begin position="147"/>
        <end position="166"/>
    </location>
</feature>
<evidence type="ECO:0000313" key="3">
    <source>
        <dbReference type="Proteomes" id="UP000694865"/>
    </source>
</evidence>